<dbReference type="PANTHER" id="PTHR35011:SF2">
    <property type="entry name" value="2,3-DIKETO-L-GULONATE TRAP TRANSPORTER SMALL PERMEASE PROTEIN YIAM"/>
    <property type="match status" value="1"/>
</dbReference>
<evidence type="ECO:0000256" key="7">
    <source>
        <dbReference type="ARBA" id="ARBA00023136"/>
    </source>
</evidence>
<dbReference type="PANTHER" id="PTHR35011">
    <property type="entry name" value="2,3-DIKETO-L-GULONATE TRAP TRANSPORTER SMALL PERMEASE PROTEIN YIAM"/>
    <property type="match status" value="1"/>
</dbReference>
<dbReference type="EMBL" id="CP054706">
    <property type="protein sequence ID" value="QQK78859.1"/>
    <property type="molecule type" value="Genomic_DNA"/>
</dbReference>
<protein>
    <submittedName>
        <fullName evidence="11">TRAP transporter small permease</fullName>
    </submittedName>
</protein>
<evidence type="ECO:0000256" key="9">
    <source>
        <dbReference type="SAM" id="Phobius"/>
    </source>
</evidence>
<feature type="transmembrane region" description="Helical" evidence="9">
    <location>
        <begin position="54"/>
        <end position="72"/>
    </location>
</feature>
<feature type="domain" description="Tripartite ATP-independent periplasmic transporters DctQ component" evidence="10">
    <location>
        <begin position="25"/>
        <end position="156"/>
    </location>
</feature>
<evidence type="ECO:0000256" key="4">
    <source>
        <dbReference type="ARBA" id="ARBA00022519"/>
    </source>
</evidence>
<dbReference type="InterPro" id="IPR055348">
    <property type="entry name" value="DctQ"/>
</dbReference>
<dbReference type="RefSeq" id="WP_200087631.1">
    <property type="nucleotide sequence ID" value="NZ_CP054706.1"/>
</dbReference>
<dbReference type="KEGG" id="scib:HUG20_02375"/>
<reference evidence="11 12" key="1">
    <citation type="submission" date="2020-06" db="EMBL/GenBank/DDBJ databases">
        <title>Genomic analysis of Salicibibacter sp. NKC21-4.</title>
        <authorList>
            <person name="Oh Y.J."/>
        </authorList>
    </citation>
    <scope>NUCLEOTIDE SEQUENCE [LARGE SCALE GENOMIC DNA]</scope>
    <source>
        <strain evidence="11 12">NKC21-4</strain>
    </source>
</reference>
<dbReference type="GO" id="GO:0022857">
    <property type="term" value="F:transmembrane transporter activity"/>
    <property type="evidence" value="ECO:0007669"/>
    <property type="project" value="TreeGrafter"/>
</dbReference>
<keyword evidence="2" id="KW-0813">Transport</keyword>
<keyword evidence="6 9" id="KW-1133">Transmembrane helix</keyword>
<accession>A0A7T7CEA8</accession>
<comment type="subcellular location">
    <subcellularLocation>
        <location evidence="1">Cell inner membrane</location>
        <topology evidence="1">Multi-pass membrane protein</topology>
    </subcellularLocation>
</comment>
<dbReference type="GO" id="GO:0015740">
    <property type="term" value="P:C4-dicarboxylate transport"/>
    <property type="evidence" value="ECO:0007669"/>
    <property type="project" value="TreeGrafter"/>
</dbReference>
<dbReference type="GO" id="GO:0005886">
    <property type="term" value="C:plasma membrane"/>
    <property type="evidence" value="ECO:0007669"/>
    <property type="project" value="UniProtKB-SubCell"/>
</dbReference>
<keyword evidence="4" id="KW-0997">Cell inner membrane</keyword>
<dbReference type="Pfam" id="PF04290">
    <property type="entry name" value="DctQ"/>
    <property type="match status" value="1"/>
</dbReference>
<name>A0A7T7CEA8_9BACI</name>
<evidence type="ECO:0000256" key="3">
    <source>
        <dbReference type="ARBA" id="ARBA00022475"/>
    </source>
</evidence>
<evidence type="ECO:0000259" key="10">
    <source>
        <dbReference type="Pfam" id="PF04290"/>
    </source>
</evidence>
<keyword evidence="12" id="KW-1185">Reference proteome</keyword>
<organism evidence="11 12">
    <name type="scientific">Salicibibacter cibi</name>
    <dbReference type="NCBI Taxonomy" id="2743001"/>
    <lineage>
        <taxon>Bacteria</taxon>
        <taxon>Bacillati</taxon>
        <taxon>Bacillota</taxon>
        <taxon>Bacilli</taxon>
        <taxon>Bacillales</taxon>
        <taxon>Bacillaceae</taxon>
        <taxon>Salicibibacter</taxon>
    </lineage>
</organism>
<evidence type="ECO:0000256" key="2">
    <source>
        <dbReference type="ARBA" id="ARBA00022448"/>
    </source>
</evidence>
<evidence type="ECO:0000256" key="6">
    <source>
        <dbReference type="ARBA" id="ARBA00022989"/>
    </source>
</evidence>
<proteinExistence type="inferred from homology"/>
<evidence type="ECO:0000256" key="8">
    <source>
        <dbReference type="ARBA" id="ARBA00038436"/>
    </source>
</evidence>
<dbReference type="Proteomes" id="UP000595349">
    <property type="component" value="Chromosome"/>
</dbReference>
<keyword evidence="7 9" id="KW-0472">Membrane</keyword>
<feature type="transmembrane region" description="Helical" evidence="9">
    <location>
        <begin position="93"/>
        <end position="114"/>
    </location>
</feature>
<keyword evidence="5 9" id="KW-0812">Transmembrane</keyword>
<gene>
    <name evidence="11" type="ORF">HUG20_02375</name>
</gene>
<evidence type="ECO:0000313" key="11">
    <source>
        <dbReference type="EMBL" id="QQK78859.1"/>
    </source>
</evidence>
<evidence type="ECO:0000313" key="12">
    <source>
        <dbReference type="Proteomes" id="UP000595349"/>
    </source>
</evidence>
<feature type="transmembrane region" description="Helical" evidence="9">
    <location>
        <begin position="16"/>
        <end position="42"/>
    </location>
</feature>
<dbReference type="AlphaFoldDB" id="A0A7T7CEA8"/>
<sequence length="176" mass="20064">MVFVRWVDYFNKGLKLILGLLFVAMTLSFFFNIAVRFVFTALDIHISVPWTQELATYIMIWSVFLGIAVAVRNDKLISMELFVHTLPAKLGKILKVGALLLTVVFFFYLIFIGYDLAFNQGSRQTSPVMGISMTIIYISMFIGSIIAIVNIFTLFLETYLTKKDIRFVASDEESVD</sequence>
<evidence type="ECO:0000256" key="5">
    <source>
        <dbReference type="ARBA" id="ARBA00022692"/>
    </source>
</evidence>
<keyword evidence="3" id="KW-1003">Cell membrane</keyword>
<dbReference type="InterPro" id="IPR007387">
    <property type="entry name" value="TRAP_DctQ"/>
</dbReference>
<feature type="transmembrane region" description="Helical" evidence="9">
    <location>
        <begin position="134"/>
        <end position="156"/>
    </location>
</feature>
<comment type="similarity">
    <text evidence="8">Belongs to the TRAP transporter small permease family.</text>
</comment>
<evidence type="ECO:0000256" key="1">
    <source>
        <dbReference type="ARBA" id="ARBA00004429"/>
    </source>
</evidence>